<dbReference type="OrthoDB" id="4119972at2759"/>
<protein>
    <submittedName>
        <fullName evidence="2">Serine/threonine protein kinase</fullName>
    </submittedName>
</protein>
<sequence>MSNLIHGSTAQITIETSHAAKTYSSNVENLTRELTVYKRLGKHPYVAELLHFQDQTLYLERGQCLRDMLRKCDITDQQKTNWIIGLALGLEYIHSKNVVHADLNAANVIICKVIPNKNCAKWIDFGGSGIDHHQALANYDEYSYQPPQPPNQRTDIFAFGCTMFEIETGVPPFYKETQGMSVDATISYVEERYTARQYPQTEHLRFHSIITGCWLGRYNSMQELREDLELNFGHEEQHVVDF</sequence>
<dbReference type="PROSITE" id="PS50011">
    <property type="entry name" value="PROTEIN_KINASE_DOM"/>
    <property type="match status" value="1"/>
</dbReference>
<dbReference type="Gene3D" id="1.10.510.10">
    <property type="entry name" value="Transferase(Phosphotransferase) domain 1"/>
    <property type="match status" value="1"/>
</dbReference>
<dbReference type="GO" id="GO:0007165">
    <property type="term" value="P:signal transduction"/>
    <property type="evidence" value="ECO:0007669"/>
    <property type="project" value="TreeGrafter"/>
</dbReference>
<comment type="caution">
    <text evidence="2">The sequence shown here is derived from an EMBL/GenBank/DDBJ whole genome shotgun (WGS) entry which is preliminary data.</text>
</comment>
<keyword evidence="2" id="KW-0418">Kinase</keyword>
<dbReference type="PANTHER" id="PTHR23257:SF969">
    <property type="entry name" value="INTEGRIN-LINKED PROTEIN KINASE"/>
    <property type="match status" value="1"/>
</dbReference>
<dbReference type="InterPro" id="IPR000719">
    <property type="entry name" value="Prot_kinase_dom"/>
</dbReference>
<dbReference type="PANTHER" id="PTHR23257">
    <property type="entry name" value="SERINE-THREONINE PROTEIN KINASE"/>
    <property type="match status" value="1"/>
</dbReference>
<dbReference type="GO" id="GO:0005737">
    <property type="term" value="C:cytoplasm"/>
    <property type="evidence" value="ECO:0007669"/>
    <property type="project" value="TreeGrafter"/>
</dbReference>
<dbReference type="InterPro" id="IPR011009">
    <property type="entry name" value="Kinase-like_dom_sf"/>
</dbReference>
<dbReference type="eggNOG" id="KOG0192">
    <property type="taxonomic scope" value="Eukaryota"/>
</dbReference>
<evidence type="ECO:0000313" key="2">
    <source>
        <dbReference type="EMBL" id="EXJ82322.1"/>
    </source>
</evidence>
<dbReference type="InterPro" id="IPR050167">
    <property type="entry name" value="Ser_Thr_protein_kinase"/>
</dbReference>
<dbReference type="SUPFAM" id="SSF56112">
    <property type="entry name" value="Protein kinase-like (PK-like)"/>
    <property type="match status" value="1"/>
</dbReference>
<name>W9XP55_9EURO</name>
<dbReference type="GeneID" id="19170245"/>
<dbReference type="HOGENOM" id="CLU_000288_31_3_1"/>
<evidence type="ECO:0000313" key="3">
    <source>
        <dbReference type="Proteomes" id="UP000019478"/>
    </source>
</evidence>
<reference evidence="2 3" key="1">
    <citation type="submission" date="2013-03" db="EMBL/GenBank/DDBJ databases">
        <title>The Genome Sequence of Capronia epimyces CBS 606.96.</title>
        <authorList>
            <consortium name="The Broad Institute Genomics Platform"/>
            <person name="Cuomo C."/>
            <person name="de Hoog S."/>
            <person name="Gorbushina A."/>
            <person name="Walker B."/>
            <person name="Young S.K."/>
            <person name="Zeng Q."/>
            <person name="Gargeya S."/>
            <person name="Fitzgerald M."/>
            <person name="Haas B."/>
            <person name="Abouelleil A."/>
            <person name="Allen A.W."/>
            <person name="Alvarado L."/>
            <person name="Arachchi H.M."/>
            <person name="Berlin A.M."/>
            <person name="Chapman S.B."/>
            <person name="Gainer-Dewar J."/>
            <person name="Goldberg J."/>
            <person name="Griggs A."/>
            <person name="Gujja S."/>
            <person name="Hansen M."/>
            <person name="Howarth C."/>
            <person name="Imamovic A."/>
            <person name="Ireland A."/>
            <person name="Larimer J."/>
            <person name="McCowan C."/>
            <person name="Murphy C."/>
            <person name="Pearson M."/>
            <person name="Poon T.W."/>
            <person name="Priest M."/>
            <person name="Roberts A."/>
            <person name="Saif S."/>
            <person name="Shea T."/>
            <person name="Sisk P."/>
            <person name="Sykes S."/>
            <person name="Wortman J."/>
            <person name="Nusbaum C."/>
            <person name="Birren B."/>
        </authorList>
    </citation>
    <scope>NUCLEOTIDE SEQUENCE [LARGE SCALE GENOMIC DNA]</scope>
    <source>
        <strain evidence="2 3">CBS 606.96</strain>
    </source>
</reference>
<feature type="domain" description="Protein kinase" evidence="1">
    <location>
        <begin position="1"/>
        <end position="242"/>
    </location>
</feature>
<organism evidence="2 3">
    <name type="scientific">Capronia epimyces CBS 606.96</name>
    <dbReference type="NCBI Taxonomy" id="1182542"/>
    <lineage>
        <taxon>Eukaryota</taxon>
        <taxon>Fungi</taxon>
        <taxon>Dikarya</taxon>
        <taxon>Ascomycota</taxon>
        <taxon>Pezizomycotina</taxon>
        <taxon>Eurotiomycetes</taxon>
        <taxon>Chaetothyriomycetidae</taxon>
        <taxon>Chaetothyriales</taxon>
        <taxon>Herpotrichiellaceae</taxon>
        <taxon>Capronia</taxon>
    </lineage>
</organism>
<dbReference type="GO" id="GO:0004674">
    <property type="term" value="F:protein serine/threonine kinase activity"/>
    <property type="evidence" value="ECO:0007669"/>
    <property type="project" value="UniProtKB-KW"/>
</dbReference>
<keyword evidence="2" id="KW-0723">Serine/threonine-protein kinase</keyword>
<dbReference type="GO" id="GO:0005524">
    <property type="term" value="F:ATP binding"/>
    <property type="evidence" value="ECO:0007669"/>
    <property type="project" value="InterPro"/>
</dbReference>
<dbReference type="EMBL" id="AMGY01000005">
    <property type="protein sequence ID" value="EXJ82322.1"/>
    <property type="molecule type" value="Genomic_DNA"/>
</dbReference>
<dbReference type="Proteomes" id="UP000019478">
    <property type="component" value="Unassembled WGS sequence"/>
</dbReference>
<keyword evidence="2" id="KW-0808">Transferase</keyword>
<dbReference type="STRING" id="1182542.W9XP55"/>
<dbReference type="AlphaFoldDB" id="W9XP55"/>
<dbReference type="RefSeq" id="XP_007734445.1">
    <property type="nucleotide sequence ID" value="XM_007736255.1"/>
</dbReference>
<dbReference type="Pfam" id="PF00069">
    <property type="entry name" value="Pkinase"/>
    <property type="match status" value="1"/>
</dbReference>
<keyword evidence="3" id="KW-1185">Reference proteome</keyword>
<proteinExistence type="predicted"/>
<gene>
    <name evidence="2" type="ORF">A1O3_06135</name>
</gene>
<evidence type="ECO:0000259" key="1">
    <source>
        <dbReference type="PROSITE" id="PS50011"/>
    </source>
</evidence>
<accession>W9XP55</accession>